<dbReference type="InterPro" id="IPR040350">
    <property type="entry name" value="TMEM272"/>
</dbReference>
<keyword evidence="1" id="KW-0472">Membrane</keyword>
<dbReference type="CTD" id="283521"/>
<dbReference type="Proteomes" id="UP000515165">
    <property type="component" value="Chromosome 3"/>
</dbReference>
<organism evidence="2 3">
    <name type="scientific">Zalophus californianus</name>
    <name type="common">California sealion</name>
    <dbReference type="NCBI Taxonomy" id="9704"/>
    <lineage>
        <taxon>Eukaryota</taxon>
        <taxon>Metazoa</taxon>
        <taxon>Chordata</taxon>
        <taxon>Craniata</taxon>
        <taxon>Vertebrata</taxon>
        <taxon>Euteleostomi</taxon>
        <taxon>Mammalia</taxon>
        <taxon>Eutheria</taxon>
        <taxon>Laurasiatheria</taxon>
        <taxon>Carnivora</taxon>
        <taxon>Caniformia</taxon>
        <taxon>Pinnipedia</taxon>
        <taxon>Otariidae</taxon>
        <taxon>Zalophus</taxon>
    </lineage>
</organism>
<feature type="transmembrane region" description="Helical" evidence="1">
    <location>
        <begin position="137"/>
        <end position="158"/>
    </location>
</feature>
<reference evidence="3" key="1">
    <citation type="submission" date="2025-08" db="UniProtKB">
        <authorList>
            <consortium name="RefSeq"/>
        </authorList>
    </citation>
    <scope>IDENTIFICATION</scope>
    <source>
        <tissue evidence="3">Blood</tissue>
    </source>
</reference>
<evidence type="ECO:0000313" key="3">
    <source>
        <dbReference type="RefSeq" id="XP_027446486.1"/>
    </source>
</evidence>
<dbReference type="PANTHER" id="PTHR33444:SF7">
    <property type="entry name" value="TRANSMEMBRANE PROTEIN 272"/>
    <property type="match status" value="1"/>
</dbReference>
<gene>
    <name evidence="3" type="primary">TMEM272</name>
</gene>
<keyword evidence="1 3" id="KW-0812">Transmembrane</keyword>
<accession>A0A6J2CSU8</accession>
<dbReference type="GeneID" id="113920438"/>
<feature type="transmembrane region" description="Helical" evidence="1">
    <location>
        <begin position="79"/>
        <end position="101"/>
    </location>
</feature>
<proteinExistence type="predicted"/>
<dbReference type="KEGG" id="zca:113920438"/>
<name>A0A6J2CSU8_ZALCA</name>
<feature type="transmembrane region" description="Helical" evidence="1">
    <location>
        <begin position="34"/>
        <end position="59"/>
    </location>
</feature>
<protein>
    <submittedName>
        <fullName evidence="3">Transmembrane protein 272</fullName>
    </submittedName>
</protein>
<feature type="transmembrane region" description="Helical" evidence="1">
    <location>
        <begin position="178"/>
        <end position="205"/>
    </location>
</feature>
<keyword evidence="2" id="KW-1185">Reference proteome</keyword>
<dbReference type="OrthoDB" id="6157510at2759"/>
<evidence type="ECO:0000313" key="2">
    <source>
        <dbReference type="Proteomes" id="UP000515165"/>
    </source>
</evidence>
<keyword evidence="1" id="KW-1133">Transmembrane helix</keyword>
<evidence type="ECO:0000256" key="1">
    <source>
        <dbReference type="SAM" id="Phobius"/>
    </source>
</evidence>
<dbReference type="AlphaFoldDB" id="A0A6J2CSU8"/>
<dbReference type="RefSeq" id="XP_027446486.1">
    <property type="nucleotide sequence ID" value="XM_027590685.1"/>
</dbReference>
<dbReference type="PANTHER" id="PTHR33444">
    <property type="entry name" value="SI:DKEY-19B23.12-RELATED"/>
    <property type="match status" value="1"/>
</dbReference>
<sequence>MTGAWLQQYWRVDSHKVGPHGGSRRRHCEGSERVCVFLSRCLLLLLAACFIFVLSALQAPPLSVAFPGMKFLEDCPTHLLIHLCLLVAGIIGALKGSLLLYDSTRMRQLLSKAMVIDNDNDDEYPWRQNAHKYYRHLSLSLFLCLCFILGNHWVFSVYLPDFIPPFQQPQDYWDKTLYLFAVGVLVLSHTVLGLLVLCSGCVYVWSR</sequence>